<keyword evidence="1" id="KW-0732">Signal</keyword>
<sequence length="74" mass="7892">MKPTIALIGLVFSTLAVADDSGSRGFPVLEGPYMGQEAPGMRAEVFAPGVISTEASERSRGFLEVQLPEERLNP</sequence>
<feature type="signal peptide" evidence="1">
    <location>
        <begin position="1"/>
        <end position="18"/>
    </location>
</feature>
<dbReference type="Proteomes" id="UP000019205">
    <property type="component" value="Chromosome"/>
</dbReference>
<dbReference type="HOGENOM" id="CLU_2681359_0_0_6"/>
<dbReference type="AlphaFoldDB" id="V7HV82"/>
<comment type="caution">
    <text evidence="2">The sequence shown here is derived from an EMBL/GenBank/DDBJ whole genome shotgun (WGS) entry which is preliminary data.</text>
</comment>
<accession>V7HV82</accession>
<dbReference type="EMBL" id="AAOA02000001">
    <property type="protein sequence ID" value="ESZ89442.1"/>
    <property type="molecule type" value="Genomic_DNA"/>
</dbReference>
<proteinExistence type="predicted"/>
<evidence type="ECO:0000313" key="3">
    <source>
        <dbReference type="Proteomes" id="UP000019205"/>
    </source>
</evidence>
<name>V7HV82_9GAMM</name>
<dbReference type="STRING" id="314285.KT71_002522"/>
<dbReference type="OrthoDB" id="240809at2"/>
<reference evidence="2 3" key="2">
    <citation type="journal article" date="2009" name="PLoS ONE">
        <title>The photosynthetic apparatus and its regulation in the aerobic gammaproteobacterium Congregibacter litoralis gen. nov., sp. nov.</title>
        <authorList>
            <person name="Spring S."/>
            <person name="Lunsdorf H."/>
            <person name="Fuchs B.M."/>
            <person name="Tindall B.J."/>
        </authorList>
    </citation>
    <scope>NUCLEOTIDE SEQUENCE [LARGE SCALE GENOMIC DNA]</scope>
    <source>
        <strain evidence="2">KT71</strain>
    </source>
</reference>
<gene>
    <name evidence="2" type="ORF">KT71_002522</name>
</gene>
<evidence type="ECO:0000313" key="2">
    <source>
        <dbReference type="EMBL" id="ESZ89442.1"/>
    </source>
</evidence>
<reference evidence="2 3" key="1">
    <citation type="journal article" date="2007" name="Proc. Natl. Acad. Sci. U.S.A.">
        <title>Characterization of a marine gammaproteobacterium capable of aerobic anoxygenic photosynthesis.</title>
        <authorList>
            <person name="Fuchs B.M."/>
            <person name="Spring S."/>
            <person name="Teeling H."/>
            <person name="Quast C."/>
            <person name="Wulf J."/>
            <person name="Schattenhofer M."/>
            <person name="Yan S."/>
            <person name="Ferriera S."/>
            <person name="Johnson J."/>
            <person name="Glockner F.O."/>
            <person name="Amann R."/>
        </authorList>
    </citation>
    <scope>NUCLEOTIDE SEQUENCE [LARGE SCALE GENOMIC DNA]</scope>
    <source>
        <strain evidence="2">KT71</strain>
    </source>
</reference>
<feature type="chain" id="PRO_5004762259" evidence="1">
    <location>
        <begin position="19"/>
        <end position="74"/>
    </location>
</feature>
<dbReference type="RefSeq" id="WP_023659722.1">
    <property type="nucleotide sequence ID" value="NZ_CM002299.1"/>
</dbReference>
<organism evidence="2 3">
    <name type="scientific">Congregibacter litoralis KT71</name>
    <dbReference type="NCBI Taxonomy" id="314285"/>
    <lineage>
        <taxon>Bacteria</taxon>
        <taxon>Pseudomonadati</taxon>
        <taxon>Pseudomonadota</taxon>
        <taxon>Gammaproteobacteria</taxon>
        <taxon>Cellvibrionales</taxon>
        <taxon>Halieaceae</taxon>
        <taxon>Congregibacter</taxon>
    </lineage>
</organism>
<protein>
    <submittedName>
        <fullName evidence="2">Uncharacterized protein</fullName>
    </submittedName>
</protein>
<keyword evidence="3" id="KW-1185">Reference proteome</keyword>
<evidence type="ECO:0000256" key="1">
    <source>
        <dbReference type="SAM" id="SignalP"/>
    </source>
</evidence>